<keyword evidence="1 5" id="KW-0349">Heme</keyword>
<evidence type="ECO:0000256" key="5">
    <source>
        <dbReference type="RuleBase" id="RU362121"/>
    </source>
</evidence>
<dbReference type="PROSITE" id="PS00191">
    <property type="entry name" value="CYTOCHROME_B5_1"/>
    <property type="match status" value="1"/>
</dbReference>
<accession>A0A4Z1TC69</accession>
<gene>
    <name evidence="7" type="ORF">GMRT_10374</name>
</gene>
<dbReference type="InterPro" id="IPR001199">
    <property type="entry name" value="Cyt_B5-like_heme/steroid-bd"/>
</dbReference>
<proteinExistence type="inferred from homology"/>
<dbReference type="GO" id="GO:0046872">
    <property type="term" value="F:metal ion binding"/>
    <property type="evidence" value="ECO:0007669"/>
    <property type="project" value="UniProtKB-UniRule"/>
</dbReference>
<keyword evidence="8" id="KW-1185">Reference proteome</keyword>
<keyword evidence="3 5" id="KW-0408">Iron</keyword>
<dbReference type="EMBL" id="VDLU01000001">
    <property type="protein sequence ID" value="TNJ30071.1"/>
    <property type="molecule type" value="Genomic_DNA"/>
</dbReference>
<evidence type="ECO:0000256" key="4">
    <source>
        <dbReference type="ARBA" id="ARBA00038168"/>
    </source>
</evidence>
<dbReference type="Proteomes" id="UP000315496">
    <property type="component" value="Chromosome 1"/>
</dbReference>
<evidence type="ECO:0000256" key="1">
    <source>
        <dbReference type="ARBA" id="ARBA00022617"/>
    </source>
</evidence>
<organism evidence="7 8">
    <name type="scientific">Giardia muris</name>
    <dbReference type="NCBI Taxonomy" id="5742"/>
    <lineage>
        <taxon>Eukaryota</taxon>
        <taxon>Metamonada</taxon>
        <taxon>Diplomonadida</taxon>
        <taxon>Hexamitidae</taxon>
        <taxon>Giardiinae</taxon>
        <taxon>Giardia</taxon>
    </lineage>
</organism>
<dbReference type="InterPro" id="IPR018506">
    <property type="entry name" value="Cyt_B5_heme-BS"/>
</dbReference>
<evidence type="ECO:0000259" key="6">
    <source>
        <dbReference type="PROSITE" id="PS50255"/>
    </source>
</evidence>
<dbReference type="GO" id="GO:0020037">
    <property type="term" value="F:heme binding"/>
    <property type="evidence" value="ECO:0007669"/>
    <property type="project" value="UniProtKB-UniRule"/>
</dbReference>
<dbReference type="OrthoDB" id="260519at2759"/>
<evidence type="ECO:0000256" key="2">
    <source>
        <dbReference type="ARBA" id="ARBA00022723"/>
    </source>
</evidence>
<dbReference type="PROSITE" id="PS50255">
    <property type="entry name" value="CYTOCHROME_B5_2"/>
    <property type="match status" value="1"/>
</dbReference>
<feature type="domain" description="Cytochrome b5 heme-binding" evidence="6">
    <location>
        <begin position="89"/>
        <end position="171"/>
    </location>
</feature>
<evidence type="ECO:0000313" key="8">
    <source>
        <dbReference type="Proteomes" id="UP000315496"/>
    </source>
</evidence>
<dbReference type="InterPro" id="IPR050668">
    <property type="entry name" value="Cytochrome_b5"/>
</dbReference>
<dbReference type="Pfam" id="PF00173">
    <property type="entry name" value="Cyt-b5"/>
    <property type="match status" value="1"/>
</dbReference>
<dbReference type="SUPFAM" id="SSF55856">
    <property type="entry name" value="Cytochrome b5-like heme/steroid binding domain"/>
    <property type="match status" value="1"/>
</dbReference>
<comment type="similarity">
    <text evidence="4 5">Belongs to the cytochrome b5 family.</text>
</comment>
<keyword evidence="2 5" id="KW-0479">Metal-binding</keyword>
<dbReference type="AlphaFoldDB" id="A0A4Z1TC69"/>
<reference evidence="7 8" key="1">
    <citation type="submission" date="2019-05" db="EMBL/GenBank/DDBJ databases">
        <title>The compact genome of Giardia muris reveals important steps in the evolution of intestinal protozoan parasites.</title>
        <authorList>
            <person name="Xu F."/>
            <person name="Jimenez-Gonzalez A."/>
            <person name="Einarsson E."/>
            <person name="Astvaldsson A."/>
            <person name="Peirasmaki D."/>
            <person name="Eckmann L."/>
            <person name="Andersson J.O."/>
            <person name="Svard S.G."/>
            <person name="Jerlstrom-Hultqvist J."/>
        </authorList>
    </citation>
    <scope>NUCLEOTIDE SEQUENCE [LARGE SCALE GENOMIC DNA]</scope>
    <source>
        <strain evidence="7 8">Roberts-Thomson</strain>
    </source>
</reference>
<dbReference type="InterPro" id="IPR036400">
    <property type="entry name" value="Cyt_B5-like_heme/steroid_sf"/>
</dbReference>
<sequence>MRVSGLDGVELEIPEPLLRHSTLPAHTQPNEVVLLRFTSDELSEVVGAAMAYVTTGVPLNMDARQRGCLVALGLEKLLETPMSQEPMNLPRITLEDLLVQDGTNGKHLWIAIDGVVFDVTDYLNKHPGGHMTLMRAAGQDSTELFLQHHGKRGNMRVLRRRLMQFAIGRLSERDAAQLPEYRHFTDTDANSPNPALLRMFRDIFGAP</sequence>
<protein>
    <submittedName>
        <fullName evidence="7">Cytochrome b5-like Heme/Steroid binding domain-containing protein</fullName>
    </submittedName>
</protein>
<name>A0A4Z1TC69_GIAMU</name>
<dbReference type="GO" id="GO:0016020">
    <property type="term" value="C:membrane"/>
    <property type="evidence" value="ECO:0007669"/>
    <property type="project" value="TreeGrafter"/>
</dbReference>
<dbReference type="Gene3D" id="3.10.120.10">
    <property type="entry name" value="Cytochrome b5-like heme/steroid binding domain"/>
    <property type="match status" value="1"/>
</dbReference>
<dbReference type="PANTHER" id="PTHR19359">
    <property type="entry name" value="CYTOCHROME B5"/>
    <property type="match status" value="1"/>
</dbReference>
<dbReference type="PANTHER" id="PTHR19359:SF14">
    <property type="entry name" value="CYTOCHROME B5 A"/>
    <property type="match status" value="1"/>
</dbReference>
<comment type="caution">
    <text evidence="7">The sequence shown here is derived from an EMBL/GenBank/DDBJ whole genome shotgun (WGS) entry which is preliminary data.</text>
</comment>
<evidence type="ECO:0000256" key="3">
    <source>
        <dbReference type="ARBA" id="ARBA00023004"/>
    </source>
</evidence>
<dbReference type="VEuPathDB" id="GiardiaDB:GMRT_10374"/>
<evidence type="ECO:0000313" key="7">
    <source>
        <dbReference type="EMBL" id="TNJ30071.1"/>
    </source>
</evidence>
<dbReference type="SMART" id="SM01117">
    <property type="entry name" value="Cyt-b5"/>
    <property type="match status" value="1"/>
</dbReference>